<evidence type="ECO:0008006" key="4">
    <source>
        <dbReference type="Google" id="ProtNLM"/>
    </source>
</evidence>
<dbReference type="OrthoDB" id="8754772at2"/>
<keyword evidence="3" id="KW-1185">Reference proteome</keyword>
<sequence>MKNTFILAFALLASSFILGQEKSKEKPQNTPKLDTTKVYTIDNMIKTLYGSISGEKGKARNWKQFKYLFHKDAKLIPSGENREGDFKIRYMSPDDYIKSSGKWLVQNGFIEKEIHREIQQFGNLVHVFSTYESYKSAADEKPFMRGINSIQLLFDNNRWWIVNIYWTNESRYNPIPKAYLPKLGVKNE</sequence>
<dbReference type="SUPFAM" id="SSF54427">
    <property type="entry name" value="NTF2-like"/>
    <property type="match status" value="1"/>
</dbReference>
<feature type="signal peptide" evidence="1">
    <location>
        <begin position="1"/>
        <end position="19"/>
    </location>
</feature>
<evidence type="ECO:0000313" key="2">
    <source>
        <dbReference type="EMBL" id="TYA71585.1"/>
    </source>
</evidence>
<dbReference type="RefSeq" id="WP_148544571.1">
    <property type="nucleotide sequence ID" value="NZ_VSDQ01000718.1"/>
</dbReference>
<dbReference type="EMBL" id="VSDQ01000718">
    <property type="protein sequence ID" value="TYA71585.1"/>
    <property type="molecule type" value="Genomic_DNA"/>
</dbReference>
<gene>
    <name evidence="2" type="ORF">FUA24_18585</name>
</gene>
<reference evidence="2 3" key="1">
    <citation type="submission" date="2019-08" db="EMBL/GenBank/DDBJ databases">
        <title>Seonamhaeicola sediminis sp. nov., isolated from marine sediment.</title>
        <authorList>
            <person name="Cao W.R."/>
        </authorList>
    </citation>
    <scope>NUCLEOTIDE SEQUENCE [LARGE SCALE GENOMIC DNA]</scope>
    <source>
        <strain evidence="2 3">B011</strain>
    </source>
</reference>
<evidence type="ECO:0000256" key="1">
    <source>
        <dbReference type="SAM" id="SignalP"/>
    </source>
</evidence>
<keyword evidence="1" id="KW-0732">Signal</keyword>
<protein>
    <recommendedName>
        <fullName evidence="4">Nuclear transport factor 2 family protein</fullName>
    </recommendedName>
</protein>
<name>A0A5D0HK08_9FLAO</name>
<dbReference type="Proteomes" id="UP000323930">
    <property type="component" value="Unassembled WGS sequence"/>
</dbReference>
<evidence type="ECO:0000313" key="3">
    <source>
        <dbReference type="Proteomes" id="UP000323930"/>
    </source>
</evidence>
<dbReference type="Gene3D" id="3.10.450.50">
    <property type="match status" value="1"/>
</dbReference>
<dbReference type="AlphaFoldDB" id="A0A5D0HK08"/>
<accession>A0A5D0HK08</accession>
<comment type="caution">
    <text evidence="2">The sequence shown here is derived from an EMBL/GenBank/DDBJ whole genome shotgun (WGS) entry which is preliminary data.</text>
</comment>
<organism evidence="2 3">
    <name type="scientific">Seonamhaeicola marinus</name>
    <dbReference type="NCBI Taxonomy" id="1912246"/>
    <lineage>
        <taxon>Bacteria</taxon>
        <taxon>Pseudomonadati</taxon>
        <taxon>Bacteroidota</taxon>
        <taxon>Flavobacteriia</taxon>
        <taxon>Flavobacteriales</taxon>
        <taxon>Flavobacteriaceae</taxon>
    </lineage>
</organism>
<proteinExistence type="predicted"/>
<dbReference type="InterPro" id="IPR032710">
    <property type="entry name" value="NTF2-like_dom_sf"/>
</dbReference>
<feature type="chain" id="PRO_5023058486" description="Nuclear transport factor 2 family protein" evidence="1">
    <location>
        <begin position="20"/>
        <end position="188"/>
    </location>
</feature>